<evidence type="ECO:0000313" key="3">
    <source>
        <dbReference type="Proteomes" id="UP000239576"/>
    </source>
</evidence>
<sequence>MLTKLWAFLNTDIQDLNWKQTAEITKTGTDAAKAVFDLAKTVKEHQPKVETLKPYIGQISSLLDVLNAPFAQIVKDTIPFAPLAITILKLVCDYTHKEPCLE</sequence>
<name>A0A2T1DV80_9CYAN</name>
<reference evidence="3" key="1">
    <citation type="submission" date="2018-02" db="EMBL/GenBank/DDBJ databases">
        <authorList>
            <person name="Moore K."/>
            <person name="Momper L."/>
        </authorList>
    </citation>
    <scope>NUCLEOTIDE SEQUENCE [LARGE SCALE GENOMIC DNA]</scope>
    <source>
        <strain evidence="3">ULC18</strain>
    </source>
</reference>
<proteinExistence type="predicted"/>
<dbReference type="InterPro" id="IPR054568">
    <property type="entry name" value="NNH3"/>
</dbReference>
<organism evidence="2 3">
    <name type="scientific">Stenomitos frigidus ULC18</name>
    <dbReference type="NCBI Taxonomy" id="2107698"/>
    <lineage>
        <taxon>Bacteria</taxon>
        <taxon>Bacillati</taxon>
        <taxon>Cyanobacteriota</taxon>
        <taxon>Cyanophyceae</taxon>
        <taxon>Leptolyngbyales</taxon>
        <taxon>Leptolyngbyaceae</taxon>
        <taxon>Stenomitos</taxon>
    </lineage>
</organism>
<evidence type="ECO:0000259" key="1">
    <source>
        <dbReference type="Pfam" id="PF22735"/>
    </source>
</evidence>
<reference evidence="2 3" key="2">
    <citation type="submission" date="2018-03" db="EMBL/GenBank/DDBJ databases">
        <title>The ancient ancestry and fast evolution of plastids.</title>
        <authorList>
            <person name="Moore K.R."/>
            <person name="Magnabosco C."/>
            <person name="Momper L."/>
            <person name="Gold D.A."/>
            <person name="Bosak T."/>
            <person name="Fournier G.P."/>
        </authorList>
    </citation>
    <scope>NUCLEOTIDE SEQUENCE [LARGE SCALE GENOMIC DNA]</scope>
    <source>
        <strain evidence="2 3">ULC18</strain>
    </source>
</reference>
<accession>A0A2T1DV80</accession>
<dbReference type="Proteomes" id="UP000239576">
    <property type="component" value="Unassembled WGS sequence"/>
</dbReference>
<feature type="domain" description="NACHT N-terminal Helical" evidence="1">
    <location>
        <begin position="49"/>
        <end position="101"/>
    </location>
</feature>
<evidence type="ECO:0000313" key="2">
    <source>
        <dbReference type="EMBL" id="PSB24389.1"/>
    </source>
</evidence>
<keyword evidence="3" id="KW-1185">Reference proteome</keyword>
<protein>
    <recommendedName>
        <fullName evidence="1">NACHT N-terminal Helical domain-containing protein</fullName>
    </recommendedName>
</protein>
<dbReference type="EMBL" id="PVWK01000147">
    <property type="protein sequence ID" value="PSB24389.1"/>
    <property type="molecule type" value="Genomic_DNA"/>
</dbReference>
<dbReference type="AlphaFoldDB" id="A0A2T1DV80"/>
<dbReference type="Pfam" id="PF22735">
    <property type="entry name" value="NNH3"/>
    <property type="match status" value="1"/>
</dbReference>
<dbReference type="OrthoDB" id="473122at2"/>
<gene>
    <name evidence="2" type="ORF">C7B82_27260</name>
</gene>
<comment type="caution">
    <text evidence="2">The sequence shown here is derived from an EMBL/GenBank/DDBJ whole genome shotgun (WGS) entry which is preliminary data.</text>
</comment>
<dbReference type="RefSeq" id="WP_106260035.1">
    <property type="nucleotide sequence ID" value="NZ_CAWNSW010000097.1"/>
</dbReference>